<dbReference type="InterPro" id="IPR000086">
    <property type="entry name" value="NUDIX_hydrolase_dom"/>
</dbReference>
<dbReference type="GO" id="GO:0006753">
    <property type="term" value="P:nucleoside phosphate metabolic process"/>
    <property type="evidence" value="ECO:0007669"/>
    <property type="project" value="TreeGrafter"/>
</dbReference>
<dbReference type="EMBL" id="FZNO01000033">
    <property type="protein sequence ID" value="SNR86784.1"/>
    <property type="molecule type" value="Genomic_DNA"/>
</dbReference>
<gene>
    <name evidence="3" type="ORF">SAMN06272737_13327</name>
</gene>
<accession>A0A238ZVI0</accession>
<sequence>MPGPGVDADDRPHEFRVLASETLFEGHVISLRRDTVAMPGGGDSVREIVTHPGAVAVVALDDQDRVVLLRQYRHPVATHLWELPAGLRDENGEPPLRTAQRELAEEALLAAGRWSLLTSVYNSPGFSDELVLIYLAEELSDAVRPDGFVVEHEEADMTVERVPLAEAVQRVFDGDIRNSSAVVGVLAAAQVRNSAPRLRPADAG</sequence>
<proteinExistence type="predicted"/>
<evidence type="ECO:0000256" key="1">
    <source>
        <dbReference type="ARBA" id="ARBA00022801"/>
    </source>
</evidence>
<feature type="domain" description="Nudix hydrolase" evidence="2">
    <location>
        <begin position="49"/>
        <end position="184"/>
    </location>
</feature>
<dbReference type="Gene3D" id="3.90.79.10">
    <property type="entry name" value="Nucleoside Triphosphate Pyrophosphohydrolase"/>
    <property type="match status" value="1"/>
</dbReference>
<dbReference type="GO" id="GO:0016787">
    <property type="term" value="F:hydrolase activity"/>
    <property type="evidence" value="ECO:0007669"/>
    <property type="project" value="UniProtKB-KW"/>
</dbReference>
<dbReference type="InterPro" id="IPR015797">
    <property type="entry name" value="NUDIX_hydrolase-like_dom_sf"/>
</dbReference>
<dbReference type="GO" id="GO:0019693">
    <property type="term" value="P:ribose phosphate metabolic process"/>
    <property type="evidence" value="ECO:0007669"/>
    <property type="project" value="TreeGrafter"/>
</dbReference>
<name>A0A238ZVI0_9ACTN</name>
<dbReference type="PANTHER" id="PTHR11839:SF31">
    <property type="entry name" value="ADP-RIBOSE PYROPHOSPHATASE"/>
    <property type="match status" value="1"/>
</dbReference>
<dbReference type="CDD" id="cd24158">
    <property type="entry name" value="NUDIX_ADPRase_Rv1700"/>
    <property type="match status" value="1"/>
</dbReference>
<dbReference type="OrthoDB" id="9806150at2"/>
<dbReference type="Pfam" id="PF00293">
    <property type="entry name" value="NUDIX"/>
    <property type="match status" value="1"/>
</dbReference>
<reference evidence="3 4" key="1">
    <citation type="submission" date="2017-06" db="EMBL/GenBank/DDBJ databases">
        <authorList>
            <person name="Kim H.J."/>
            <person name="Triplett B.A."/>
        </authorList>
    </citation>
    <scope>NUCLEOTIDE SEQUENCE [LARGE SCALE GENOMIC DNA]</scope>
    <source>
        <strain evidence="3 4">DSM 44272</strain>
    </source>
</reference>
<dbReference type="RefSeq" id="WP_089338590.1">
    <property type="nucleotide sequence ID" value="NZ_FZNO01000033.1"/>
</dbReference>
<organism evidence="3 4">
    <name type="scientific">Blastococcus mobilis</name>
    <dbReference type="NCBI Taxonomy" id="1938746"/>
    <lineage>
        <taxon>Bacteria</taxon>
        <taxon>Bacillati</taxon>
        <taxon>Actinomycetota</taxon>
        <taxon>Actinomycetes</taxon>
        <taxon>Geodermatophilales</taxon>
        <taxon>Geodermatophilaceae</taxon>
        <taxon>Blastococcus</taxon>
    </lineage>
</organism>
<dbReference type="Proteomes" id="UP000198403">
    <property type="component" value="Unassembled WGS sequence"/>
</dbReference>
<keyword evidence="1" id="KW-0378">Hydrolase</keyword>
<dbReference type="SUPFAM" id="SSF55811">
    <property type="entry name" value="Nudix"/>
    <property type="match status" value="1"/>
</dbReference>
<dbReference type="PANTHER" id="PTHR11839">
    <property type="entry name" value="UDP/ADP-SUGAR PYROPHOSPHATASE"/>
    <property type="match status" value="1"/>
</dbReference>
<evidence type="ECO:0000313" key="4">
    <source>
        <dbReference type="Proteomes" id="UP000198403"/>
    </source>
</evidence>
<protein>
    <submittedName>
        <fullName evidence="3">ADP-ribose pyrophosphatase</fullName>
    </submittedName>
</protein>
<dbReference type="GO" id="GO:0005829">
    <property type="term" value="C:cytosol"/>
    <property type="evidence" value="ECO:0007669"/>
    <property type="project" value="TreeGrafter"/>
</dbReference>
<evidence type="ECO:0000313" key="3">
    <source>
        <dbReference type="EMBL" id="SNR86784.1"/>
    </source>
</evidence>
<evidence type="ECO:0000259" key="2">
    <source>
        <dbReference type="PROSITE" id="PS51462"/>
    </source>
</evidence>
<dbReference type="AlphaFoldDB" id="A0A238ZVI0"/>
<keyword evidence="4" id="KW-1185">Reference proteome</keyword>
<dbReference type="PROSITE" id="PS51462">
    <property type="entry name" value="NUDIX"/>
    <property type="match status" value="1"/>
</dbReference>